<reference evidence="1 2" key="1">
    <citation type="submission" date="2019-12" db="EMBL/GenBank/DDBJ databases">
        <authorList>
            <person name="Floudas D."/>
            <person name="Bentzer J."/>
            <person name="Ahren D."/>
            <person name="Johansson T."/>
            <person name="Persson P."/>
            <person name="Tunlid A."/>
        </authorList>
    </citation>
    <scope>NUCLEOTIDE SEQUENCE [LARGE SCALE GENOMIC DNA]</scope>
    <source>
        <strain evidence="1 2">CBS 102.39</strain>
    </source>
</reference>
<dbReference type="AlphaFoldDB" id="A0A8H4R6B9"/>
<dbReference type="GO" id="GO:0030687">
    <property type="term" value="C:preribosome, large subunit precursor"/>
    <property type="evidence" value="ECO:0007669"/>
    <property type="project" value="TreeGrafter"/>
</dbReference>
<evidence type="ECO:0008006" key="3">
    <source>
        <dbReference type="Google" id="ProtNLM"/>
    </source>
</evidence>
<dbReference type="GO" id="GO:0000460">
    <property type="term" value="P:maturation of 5.8S rRNA"/>
    <property type="evidence" value="ECO:0007669"/>
    <property type="project" value="TreeGrafter"/>
</dbReference>
<sequence length="477" mass="53963">MRLPRRVPWSSLAELEQLCSAIYTDEHDIDSKIYAINKISAWRAITTLPHALESTLSILVAVVHDRKSICMSALFLRQSYATAILRLVNGLVDPLQVGTYARSITSIAQQLGLPNWLVELRHAATHEDLPSLDLLREGGKQCLAWLLHNYFLPIINPVLNPQQIATPLRPLSPMLKLYKNTIKTITRDVSLASQYKPKLVAILRDLERWISEARVAANISSGELGWSNGYSAEPTKTEEEADVKEIWALERFCDALADKGMLVPLSKKKRNINQEAFLPSKLSISFWTPLLEHVHAIHPDFYSILCRRLTALLLDCNSSPTDAQASKRDLSFEEYIACWVNWTVKSPNENSMDMKRDVLTVLVKGLRYEASSLSDKSPIVKLVHHISTGEPDFERMANLLLKPFTQNFHTTWESYDLEVMKERVYALQSSQTTPTDNPSVVATQDNSSPQISLSGWSTLQNNQWKECPIGIFREITV</sequence>
<dbReference type="EMBL" id="JAACJL010000001">
    <property type="protein sequence ID" value="KAF4623708.1"/>
    <property type="molecule type" value="Genomic_DNA"/>
</dbReference>
<dbReference type="GO" id="GO:0004519">
    <property type="term" value="F:endonuclease activity"/>
    <property type="evidence" value="ECO:0007669"/>
    <property type="project" value="InterPro"/>
</dbReference>
<keyword evidence="2" id="KW-1185">Reference proteome</keyword>
<gene>
    <name evidence="1" type="ORF">D9613_002066</name>
</gene>
<evidence type="ECO:0000313" key="1">
    <source>
        <dbReference type="EMBL" id="KAF4623708.1"/>
    </source>
</evidence>
<dbReference type="GO" id="GO:0000470">
    <property type="term" value="P:maturation of LSU-rRNA"/>
    <property type="evidence" value="ECO:0007669"/>
    <property type="project" value="TreeGrafter"/>
</dbReference>
<comment type="caution">
    <text evidence="1">The sequence shown here is derived from an EMBL/GenBank/DDBJ whole genome shotgun (WGS) entry which is preliminary data.</text>
</comment>
<protein>
    <recommendedName>
        <fullName evidence="3">Las1-domain-containing protein</fullName>
    </recommendedName>
</protein>
<evidence type="ECO:0000313" key="2">
    <source>
        <dbReference type="Proteomes" id="UP000521872"/>
    </source>
</evidence>
<accession>A0A8H4R6B9</accession>
<dbReference type="GO" id="GO:0090730">
    <property type="term" value="C:Las1 complex"/>
    <property type="evidence" value="ECO:0007669"/>
    <property type="project" value="InterPro"/>
</dbReference>
<dbReference type="InterPro" id="IPR007174">
    <property type="entry name" value="Las1"/>
</dbReference>
<dbReference type="PANTHER" id="PTHR15002">
    <property type="entry name" value="RIBOSOMAL BIOGENESIS PROTEIN LAS1L"/>
    <property type="match status" value="1"/>
</dbReference>
<dbReference type="Pfam" id="PF04031">
    <property type="entry name" value="Las1"/>
    <property type="match status" value="1"/>
</dbReference>
<name>A0A8H4R6B9_9AGAR</name>
<dbReference type="PANTHER" id="PTHR15002:SF0">
    <property type="entry name" value="RIBOSOMAL BIOGENESIS PROTEIN LAS1L"/>
    <property type="match status" value="1"/>
</dbReference>
<organism evidence="1 2">
    <name type="scientific">Agrocybe pediades</name>
    <dbReference type="NCBI Taxonomy" id="84607"/>
    <lineage>
        <taxon>Eukaryota</taxon>
        <taxon>Fungi</taxon>
        <taxon>Dikarya</taxon>
        <taxon>Basidiomycota</taxon>
        <taxon>Agaricomycotina</taxon>
        <taxon>Agaricomycetes</taxon>
        <taxon>Agaricomycetidae</taxon>
        <taxon>Agaricales</taxon>
        <taxon>Agaricineae</taxon>
        <taxon>Strophariaceae</taxon>
        <taxon>Agrocybe</taxon>
    </lineage>
</organism>
<dbReference type="Proteomes" id="UP000521872">
    <property type="component" value="Unassembled WGS sequence"/>
</dbReference>
<proteinExistence type="predicted"/>